<protein>
    <submittedName>
        <fullName evidence="6">Putative murein hydrolase (TIGR00659 family)</fullName>
    </submittedName>
</protein>
<dbReference type="EMBL" id="VIVN01000002">
    <property type="protein sequence ID" value="TWE06003.1"/>
    <property type="molecule type" value="Genomic_DNA"/>
</dbReference>
<evidence type="ECO:0000256" key="3">
    <source>
        <dbReference type="ARBA" id="ARBA00022989"/>
    </source>
</evidence>
<dbReference type="GO" id="GO:0016020">
    <property type="term" value="C:membrane"/>
    <property type="evidence" value="ECO:0007669"/>
    <property type="project" value="UniProtKB-SubCell"/>
</dbReference>
<dbReference type="GO" id="GO:0016787">
    <property type="term" value="F:hydrolase activity"/>
    <property type="evidence" value="ECO:0007669"/>
    <property type="project" value="UniProtKB-KW"/>
</dbReference>
<dbReference type="Proteomes" id="UP000319671">
    <property type="component" value="Unassembled WGS sequence"/>
</dbReference>
<reference evidence="6 7" key="1">
    <citation type="submission" date="2019-06" db="EMBL/GenBank/DDBJ databases">
        <title>Sorghum-associated microbial communities from plants grown in Nebraska, USA.</title>
        <authorList>
            <person name="Schachtman D."/>
        </authorList>
    </citation>
    <scope>NUCLEOTIDE SEQUENCE [LARGE SCALE GENOMIC DNA]</scope>
    <source>
        <strain evidence="6 7">2482</strain>
    </source>
</reference>
<keyword evidence="3 5" id="KW-1133">Transmembrane helix</keyword>
<feature type="transmembrane region" description="Helical" evidence="5">
    <location>
        <begin position="115"/>
        <end position="138"/>
    </location>
</feature>
<proteinExistence type="predicted"/>
<feature type="transmembrane region" description="Helical" evidence="5">
    <location>
        <begin position="204"/>
        <end position="224"/>
    </location>
</feature>
<gene>
    <name evidence="6" type="ORF">FB550_10218</name>
</gene>
<keyword evidence="7" id="KW-1185">Reference proteome</keyword>
<evidence type="ECO:0000313" key="7">
    <source>
        <dbReference type="Proteomes" id="UP000319671"/>
    </source>
</evidence>
<evidence type="ECO:0000256" key="2">
    <source>
        <dbReference type="ARBA" id="ARBA00022692"/>
    </source>
</evidence>
<feature type="transmembrane region" description="Helical" evidence="5">
    <location>
        <begin position="173"/>
        <end position="192"/>
    </location>
</feature>
<dbReference type="RefSeq" id="WP_144562851.1">
    <property type="nucleotide sequence ID" value="NZ_VIVN01000002.1"/>
</dbReference>
<dbReference type="Pfam" id="PF04172">
    <property type="entry name" value="LrgB"/>
    <property type="match status" value="1"/>
</dbReference>
<accession>A0A561DRP1</accession>
<feature type="transmembrane region" description="Helical" evidence="5">
    <location>
        <begin position="58"/>
        <end position="76"/>
    </location>
</feature>
<dbReference type="PANTHER" id="PTHR30249">
    <property type="entry name" value="PUTATIVE SEROTONIN TRANSPORTER"/>
    <property type="match status" value="1"/>
</dbReference>
<keyword evidence="4 5" id="KW-0472">Membrane</keyword>
<dbReference type="PANTHER" id="PTHR30249:SF0">
    <property type="entry name" value="PLASTIDAL GLYCOLATE_GLYCERATE TRANSLOCATOR 1, CHLOROPLASTIC"/>
    <property type="match status" value="1"/>
</dbReference>
<sequence>MITLYSILLTIGVYLFARFLTQKYPSPLTSPVFLSTVIIIIILLVSNISYQEYKPAKAILTYLLGPATVSLAVPIYKNRELFIKYIGAAVAGLFIGSISTIAAALLLAKGLHLSNFYLLGLTVKSVTVPVATEIGGIIHGNVSLIAAYVIITGMIGAMFGAKLLNWFKIDHPFARGLAIGTIAHGIGTAEAVKEGEIQGAVSGAAMGIAAVFTSFIVPYIINFII</sequence>
<keyword evidence="6" id="KW-0378">Hydrolase</keyword>
<evidence type="ECO:0000256" key="5">
    <source>
        <dbReference type="SAM" id="Phobius"/>
    </source>
</evidence>
<dbReference type="AlphaFoldDB" id="A0A561DRP1"/>
<comment type="caution">
    <text evidence="6">The sequence shown here is derived from an EMBL/GenBank/DDBJ whole genome shotgun (WGS) entry which is preliminary data.</text>
</comment>
<evidence type="ECO:0000313" key="6">
    <source>
        <dbReference type="EMBL" id="TWE06003.1"/>
    </source>
</evidence>
<organism evidence="6 7">
    <name type="scientific">Neobacillus bataviensis</name>
    <dbReference type="NCBI Taxonomy" id="220685"/>
    <lineage>
        <taxon>Bacteria</taxon>
        <taxon>Bacillati</taxon>
        <taxon>Bacillota</taxon>
        <taxon>Bacilli</taxon>
        <taxon>Bacillales</taxon>
        <taxon>Bacillaceae</taxon>
        <taxon>Neobacillus</taxon>
    </lineage>
</organism>
<comment type="subcellular location">
    <subcellularLocation>
        <location evidence="1">Membrane</location>
        <topology evidence="1">Multi-pass membrane protein</topology>
    </subcellularLocation>
</comment>
<dbReference type="InterPro" id="IPR007300">
    <property type="entry name" value="CidB/LrgB"/>
</dbReference>
<feature type="transmembrane region" description="Helical" evidence="5">
    <location>
        <begin position="27"/>
        <end position="46"/>
    </location>
</feature>
<feature type="transmembrane region" description="Helical" evidence="5">
    <location>
        <begin position="144"/>
        <end position="161"/>
    </location>
</feature>
<feature type="transmembrane region" description="Helical" evidence="5">
    <location>
        <begin position="82"/>
        <end position="108"/>
    </location>
</feature>
<name>A0A561DRP1_9BACI</name>
<keyword evidence="2 5" id="KW-0812">Transmembrane</keyword>
<evidence type="ECO:0000256" key="1">
    <source>
        <dbReference type="ARBA" id="ARBA00004141"/>
    </source>
</evidence>
<evidence type="ECO:0000256" key="4">
    <source>
        <dbReference type="ARBA" id="ARBA00023136"/>
    </source>
</evidence>